<dbReference type="Gene3D" id="3.90.25.10">
    <property type="entry name" value="UDP-galactose 4-epimerase, domain 1"/>
    <property type="match status" value="1"/>
</dbReference>
<organism evidence="2 3">
    <name type="scientific">Trichoderma harzianum</name>
    <name type="common">Hypocrea lixii</name>
    <dbReference type="NCBI Taxonomy" id="5544"/>
    <lineage>
        <taxon>Eukaryota</taxon>
        <taxon>Fungi</taxon>
        <taxon>Dikarya</taxon>
        <taxon>Ascomycota</taxon>
        <taxon>Pezizomycotina</taxon>
        <taxon>Sordariomycetes</taxon>
        <taxon>Hypocreomycetidae</taxon>
        <taxon>Hypocreales</taxon>
        <taxon>Hypocreaceae</taxon>
        <taxon>Trichoderma</taxon>
    </lineage>
</organism>
<dbReference type="PANTHER" id="PTHR43162:SF1">
    <property type="entry name" value="PRESTALK A DIFFERENTIATION PROTEIN A"/>
    <property type="match status" value="1"/>
</dbReference>
<name>A0A0F9Y3R4_TRIHA</name>
<reference evidence="3" key="1">
    <citation type="journal article" date="2015" name="Genome Announc.">
        <title>Draft whole-genome sequence of the biocontrol agent Trichoderma harzianum T6776.</title>
        <authorList>
            <person name="Baroncelli R."/>
            <person name="Piaggeschi G."/>
            <person name="Fiorini L."/>
            <person name="Bertolini E."/>
            <person name="Zapparata A."/>
            <person name="Pe M.E."/>
            <person name="Sarrocco S."/>
            <person name="Vannacci G."/>
        </authorList>
    </citation>
    <scope>NUCLEOTIDE SEQUENCE [LARGE SCALE GENOMIC DNA]</scope>
    <source>
        <strain evidence="3">T6776</strain>
    </source>
</reference>
<dbReference type="Pfam" id="PF05368">
    <property type="entry name" value="NmrA"/>
    <property type="match status" value="1"/>
</dbReference>
<dbReference type="InterPro" id="IPR051604">
    <property type="entry name" value="Ergot_Alk_Oxidoreductase"/>
</dbReference>
<dbReference type="InterPro" id="IPR036291">
    <property type="entry name" value="NAD(P)-bd_dom_sf"/>
</dbReference>
<dbReference type="OMA" id="VKVSVWH"/>
<evidence type="ECO:0000313" key="3">
    <source>
        <dbReference type="Proteomes" id="UP000034112"/>
    </source>
</evidence>
<gene>
    <name evidence="2" type="ORF">THAR02_01133</name>
</gene>
<evidence type="ECO:0000259" key="1">
    <source>
        <dbReference type="Pfam" id="PF05368"/>
    </source>
</evidence>
<accession>A0A0F9Y3R4</accession>
<dbReference type="OrthoDB" id="9997102at2759"/>
<dbReference type="EMBL" id="JOKZ01000019">
    <property type="protein sequence ID" value="KKP06748.1"/>
    <property type="molecule type" value="Genomic_DNA"/>
</dbReference>
<dbReference type="Gene3D" id="3.40.50.720">
    <property type="entry name" value="NAD(P)-binding Rossmann-like Domain"/>
    <property type="match status" value="1"/>
</dbReference>
<comment type="caution">
    <text evidence="2">The sequence shown here is derived from an EMBL/GenBank/DDBJ whole genome shotgun (WGS) entry which is preliminary data.</text>
</comment>
<dbReference type="AlphaFoldDB" id="A0A0F9Y3R4"/>
<feature type="domain" description="NmrA-like" evidence="1">
    <location>
        <begin position="4"/>
        <end position="241"/>
    </location>
</feature>
<protein>
    <recommendedName>
        <fullName evidence="1">NmrA-like domain-containing protein</fullName>
    </recommendedName>
</protein>
<dbReference type="Proteomes" id="UP000034112">
    <property type="component" value="Unassembled WGS sequence"/>
</dbReference>
<evidence type="ECO:0000313" key="2">
    <source>
        <dbReference type="EMBL" id="KKP06748.1"/>
    </source>
</evidence>
<proteinExistence type="predicted"/>
<sequence>MSDKPKILIAGAAGRTGGIATRMLLERGYPVRAMVRTDDERARKLSDLGAEIFVGDYLDLRSVRRAFEGVKRAYFVYPMQPGLVEATANYSMAAIEAKAEFILNISQRTSRPDATSDSAMHHWLAERVFDWAPIPVTHLQPTAFNEWLIFMQGMIRQGRYAVPFGPNGRFAPISCEDQGAVITEILADPWSHVGKTYKLLGPVELTPPEIAEIVSKTLGKEIRYEQISGEQWVREVAGQDIPYLSQHVQGIVPMHEKGLMDGTNDAVEKITGRRPETVEDFVKRHREVLGG</sequence>
<dbReference type="PANTHER" id="PTHR43162">
    <property type="match status" value="1"/>
</dbReference>
<dbReference type="SUPFAM" id="SSF51735">
    <property type="entry name" value="NAD(P)-binding Rossmann-fold domains"/>
    <property type="match status" value="1"/>
</dbReference>
<dbReference type="InterPro" id="IPR008030">
    <property type="entry name" value="NmrA-like"/>
</dbReference>